<proteinExistence type="predicted"/>
<dbReference type="NCBIfam" id="NF005921">
    <property type="entry name" value="PRK07922.1"/>
    <property type="match status" value="1"/>
</dbReference>
<name>A0A6J6E0H6_9ZZZZ</name>
<gene>
    <name evidence="4" type="ORF">UFOPK1726_00207</name>
</gene>
<dbReference type="PANTHER" id="PTHR43626">
    <property type="entry name" value="ACYL-COA N-ACYLTRANSFERASE"/>
    <property type="match status" value="1"/>
</dbReference>
<dbReference type="InterPro" id="IPR045039">
    <property type="entry name" value="NSI-like"/>
</dbReference>
<evidence type="ECO:0000313" key="4">
    <source>
        <dbReference type="EMBL" id="CAB4569872.1"/>
    </source>
</evidence>
<reference evidence="4" key="1">
    <citation type="submission" date="2020-05" db="EMBL/GenBank/DDBJ databases">
        <authorList>
            <person name="Chiriac C."/>
            <person name="Salcher M."/>
            <person name="Ghai R."/>
            <person name="Kavagutti S V."/>
        </authorList>
    </citation>
    <scope>NUCLEOTIDE SEQUENCE</scope>
</reference>
<protein>
    <submittedName>
        <fullName evidence="4">Unannotated protein</fullName>
    </submittedName>
</protein>
<dbReference type="InterPro" id="IPR000182">
    <property type="entry name" value="GNAT_dom"/>
</dbReference>
<accession>A0A6J6E0H6</accession>
<evidence type="ECO:0000256" key="1">
    <source>
        <dbReference type="ARBA" id="ARBA00022679"/>
    </source>
</evidence>
<dbReference type="SUPFAM" id="SSF55729">
    <property type="entry name" value="Acyl-CoA N-acyltransferases (Nat)"/>
    <property type="match status" value="1"/>
</dbReference>
<dbReference type="InterPro" id="IPR016181">
    <property type="entry name" value="Acyl_CoA_acyltransferase"/>
</dbReference>
<evidence type="ECO:0000259" key="3">
    <source>
        <dbReference type="PROSITE" id="PS51186"/>
    </source>
</evidence>
<dbReference type="CDD" id="cd04301">
    <property type="entry name" value="NAT_SF"/>
    <property type="match status" value="1"/>
</dbReference>
<evidence type="ECO:0000256" key="2">
    <source>
        <dbReference type="ARBA" id="ARBA00023315"/>
    </source>
</evidence>
<keyword evidence="1" id="KW-0808">Transferase</keyword>
<sequence>MTEIALRPARTADVEFIRSLIGQYAPERRMLRKEIITLYEDIQEFVIAEIAGKPVGYGALHVLWEDLAEVRSVAVLPELKRTGVGRAVVLHLLNRAQQLGIRRVFCLTFEVDFFASFGFLPTDGPIVDHDIYVQMLKSEDEGVAEFLDLERVKPNTLGNTRMLLVLPEN</sequence>
<dbReference type="GO" id="GO:0008080">
    <property type="term" value="F:N-acetyltransferase activity"/>
    <property type="evidence" value="ECO:0007669"/>
    <property type="project" value="InterPro"/>
</dbReference>
<dbReference type="PROSITE" id="PS51186">
    <property type="entry name" value="GNAT"/>
    <property type="match status" value="1"/>
</dbReference>
<dbReference type="AlphaFoldDB" id="A0A6J6E0H6"/>
<dbReference type="Pfam" id="PF00583">
    <property type="entry name" value="Acetyltransf_1"/>
    <property type="match status" value="1"/>
</dbReference>
<dbReference type="PANTHER" id="PTHR43626:SF4">
    <property type="entry name" value="GCN5-RELATED N-ACETYLTRANSFERASE 2, CHLOROPLASTIC"/>
    <property type="match status" value="1"/>
</dbReference>
<dbReference type="EMBL" id="CAEZTT010000012">
    <property type="protein sequence ID" value="CAB4569872.1"/>
    <property type="molecule type" value="Genomic_DNA"/>
</dbReference>
<dbReference type="GO" id="GO:0005737">
    <property type="term" value="C:cytoplasm"/>
    <property type="evidence" value="ECO:0007669"/>
    <property type="project" value="TreeGrafter"/>
</dbReference>
<keyword evidence="2" id="KW-0012">Acyltransferase</keyword>
<organism evidence="4">
    <name type="scientific">freshwater metagenome</name>
    <dbReference type="NCBI Taxonomy" id="449393"/>
    <lineage>
        <taxon>unclassified sequences</taxon>
        <taxon>metagenomes</taxon>
        <taxon>ecological metagenomes</taxon>
    </lineage>
</organism>
<feature type="domain" description="N-acetyltransferase" evidence="3">
    <location>
        <begin position="4"/>
        <end position="140"/>
    </location>
</feature>
<dbReference type="Gene3D" id="3.40.630.30">
    <property type="match status" value="1"/>
</dbReference>